<dbReference type="OrthoDB" id="9780819at2"/>
<dbReference type="AlphaFoldDB" id="A0A5C6FRV2"/>
<evidence type="ECO:0000313" key="3">
    <source>
        <dbReference type="Proteomes" id="UP000316476"/>
    </source>
</evidence>
<dbReference type="SUPFAM" id="SSF53300">
    <property type="entry name" value="vWA-like"/>
    <property type="match status" value="1"/>
</dbReference>
<dbReference type="RefSeq" id="WP_146412191.1">
    <property type="nucleotide sequence ID" value="NZ_SJPZ01000001.1"/>
</dbReference>
<dbReference type="InterPro" id="IPR002881">
    <property type="entry name" value="DUF58"/>
</dbReference>
<sequence length="318" mass="35909">MIPQAQHRDFLDPQMLVRLSSIPLYSRQAMLGNVSGMHASPHRGSSVEFAEYRRYVPGDDLRRLDWRAYGRSDRFYVKEFEADTNLRCHLILDTSGSMGYGSTAATKLSFARRIIATLAHLAIQQGDAAGLTGIGETITETLPPRRTPSHLRVMFDVLQNIRPGGGTQLVQRIHEFADTTRQRALVVIVSDLFVEPAELRRAIDHLRFCKHDVAAFHLIDREEIDFTFSRPTRFVDMESDEYVFADPNDIAPQYHRAMTEYLTSIRQMMLESAVDYHRVITDQDVEIVLRRFLVGRAGGRQAVAETSPIDSSSVGGVG</sequence>
<gene>
    <name evidence="2" type="ORF">V7x_13700</name>
</gene>
<dbReference type="PANTHER" id="PTHR33608">
    <property type="entry name" value="BLL2464 PROTEIN"/>
    <property type="match status" value="1"/>
</dbReference>
<evidence type="ECO:0000313" key="2">
    <source>
        <dbReference type="EMBL" id="TWU65817.1"/>
    </source>
</evidence>
<proteinExistence type="predicted"/>
<dbReference type="EMBL" id="SJPZ01000001">
    <property type="protein sequence ID" value="TWU65817.1"/>
    <property type="molecule type" value="Genomic_DNA"/>
</dbReference>
<dbReference type="Proteomes" id="UP000316476">
    <property type="component" value="Unassembled WGS sequence"/>
</dbReference>
<evidence type="ECO:0000259" key="1">
    <source>
        <dbReference type="Pfam" id="PF01882"/>
    </source>
</evidence>
<dbReference type="PANTHER" id="PTHR33608:SF7">
    <property type="entry name" value="DUF58 DOMAIN-CONTAINING PROTEIN"/>
    <property type="match status" value="1"/>
</dbReference>
<organism evidence="2 3">
    <name type="scientific">Crateriforma conspicua</name>
    <dbReference type="NCBI Taxonomy" id="2527996"/>
    <lineage>
        <taxon>Bacteria</taxon>
        <taxon>Pseudomonadati</taxon>
        <taxon>Planctomycetota</taxon>
        <taxon>Planctomycetia</taxon>
        <taxon>Planctomycetales</taxon>
        <taxon>Planctomycetaceae</taxon>
        <taxon>Crateriforma</taxon>
    </lineage>
</organism>
<accession>A0A5C6FRV2</accession>
<dbReference type="Gene3D" id="3.40.50.410">
    <property type="entry name" value="von Willebrand factor, type A domain"/>
    <property type="match status" value="1"/>
</dbReference>
<comment type="caution">
    <text evidence="2">The sequence shown here is derived from an EMBL/GenBank/DDBJ whole genome shotgun (WGS) entry which is preliminary data.</text>
</comment>
<name>A0A5C6FRV2_9PLAN</name>
<dbReference type="Pfam" id="PF01882">
    <property type="entry name" value="DUF58"/>
    <property type="match status" value="1"/>
</dbReference>
<reference evidence="2 3" key="1">
    <citation type="submission" date="2019-02" db="EMBL/GenBank/DDBJ databases">
        <title>Deep-cultivation of Planctomycetes and their phenomic and genomic characterization uncovers novel biology.</title>
        <authorList>
            <person name="Wiegand S."/>
            <person name="Jogler M."/>
            <person name="Boedeker C."/>
            <person name="Pinto D."/>
            <person name="Vollmers J."/>
            <person name="Rivas-Marin E."/>
            <person name="Kohn T."/>
            <person name="Peeters S.H."/>
            <person name="Heuer A."/>
            <person name="Rast P."/>
            <person name="Oberbeckmann S."/>
            <person name="Bunk B."/>
            <person name="Jeske O."/>
            <person name="Meyerdierks A."/>
            <person name="Storesund J.E."/>
            <person name="Kallscheuer N."/>
            <person name="Luecker S."/>
            <person name="Lage O.M."/>
            <person name="Pohl T."/>
            <person name="Merkel B.J."/>
            <person name="Hornburger P."/>
            <person name="Mueller R.-W."/>
            <person name="Bruemmer F."/>
            <person name="Labrenz M."/>
            <person name="Spormann A.M."/>
            <person name="Op Den Camp H."/>
            <person name="Overmann J."/>
            <person name="Amann R."/>
            <person name="Jetten M.S.M."/>
            <person name="Mascher T."/>
            <person name="Medema M.H."/>
            <person name="Devos D.P."/>
            <person name="Kaster A.-K."/>
            <person name="Ovreas L."/>
            <person name="Rohde M."/>
            <person name="Galperin M.Y."/>
            <person name="Jogler C."/>
        </authorList>
    </citation>
    <scope>NUCLEOTIDE SEQUENCE [LARGE SCALE GENOMIC DNA]</scope>
    <source>
        <strain evidence="2 3">V7</strain>
    </source>
</reference>
<protein>
    <recommendedName>
        <fullName evidence="1">DUF58 domain-containing protein</fullName>
    </recommendedName>
</protein>
<feature type="domain" description="DUF58" evidence="1">
    <location>
        <begin position="51"/>
        <end position="256"/>
    </location>
</feature>
<dbReference type="InterPro" id="IPR036465">
    <property type="entry name" value="vWFA_dom_sf"/>
</dbReference>